<accession>A0ABR2HFH2</accession>
<comment type="subcellular location">
    <subcellularLocation>
        <location evidence="1">Nucleus</location>
    </subcellularLocation>
</comment>
<dbReference type="CDD" id="cd00024">
    <property type="entry name" value="CD_CSD"/>
    <property type="match status" value="2"/>
</dbReference>
<dbReference type="EMBL" id="JAPFFF010000029">
    <property type="protein sequence ID" value="KAK8846177.1"/>
    <property type="molecule type" value="Genomic_DNA"/>
</dbReference>
<dbReference type="PANTHER" id="PTHR22812">
    <property type="entry name" value="CHROMOBOX PROTEIN"/>
    <property type="match status" value="1"/>
</dbReference>
<comment type="caution">
    <text evidence="5">The sequence shown here is derived from an EMBL/GenBank/DDBJ whole genome shotgun (WGS) entry which is preliminary data.</text>
</comment>
<sequence length="355" mass="41828">MEIEEDIYEVEEVLDHRKYKGIDLYLIHWKGFDTEFDHTWEPLENLKNCLNLVREFYQKKKKKIPPQIFEFITSNESIEDNEEDNNNFDNITINDNNISNNSFEQSDEIQDIQKDTASDSEISNSDSDIDISESDAVSEHNNLNNDQRKKEENYQNKEESAIENNNETKQIIRILPNEIESSESGIEISNESSTEDNKKQELLIQNSNTNSPREKNDCSIDQSTAKKQNYRNLWDKYCHLFKVANIHKPAQRLCNREIEVEVLKIVGKRRFGNRTEYLVMWNDLIDKYGWVEESKLNCDELVENYERIAAKLNMPDIIEPPETFTNKIVFPEISHHTIRRAHKELCELKKKLFGA</sequence>
<dbReference type="SMART" id="SM00298">
    <property type="entry name" value="CHROMO"/>
    <property type="match status" value="2"/>
</dbReference>
<evidence type="ECO:0000256" key="1">
    <source>
        <dbReference type="ARBA" id="ARBA00004123"/>
    </source>
</evidence>
<feature type="domain" description="Chromo" evidence="4">
    <location>
        <begin position="260"/>
        <end position="307"/>
    </location>
</feature>
<evidence type="ECO:0000259" key="4">
    <source>
        <dbReference type="PROSITE" id="PS50013"/>
    </source>
</evidence>
<organism evidence="5 6">
    <name type="scientific">Tritrichomonas musculus</name>
    <dbReference type="NCBI Taxonomy" id="1915356"/>
    <lineage>
        <taxon>Eukaryota</taxon>
        <taxon>Metamonada</taxon>
        <taxon>Parabasalia</taxon>
        <taxon>Tritrichomonadida</taxon>
        <taxon>Tritrichomonadidae</taxon>
        <taxon>Tritrichomonas</taxon>
    </lineage>
</organism>
<feature type="compositionally biased region" description="Basic and acidic residues" evidence="3">
    <location>
        <begin position="146"/>
        <end position="160"/>
    </location>
</feature>
<evidence type="ECO:0000313" key="6">
    <source>
        <dbReference type="Proteomes" id="UP001470230"/>
    </source>
</evidence>
<dbReference type="Proteomes" id="UP001470230">
    <property type="component" value="Unassembled WGS sequence"/>
</dbReference>
<keyword evidence="6" id="KW-1185">Reference proteome</keyword>
<dbReference type="Gene3D" id="2.40.50.40">
    <property type="match status" value="2"/>
</dbReference>
<name>A0ABR2HFH2_9EUKA</name>
<evidence type="ECO:0000256" key="2">
    <source>
        <dbReference type="ARBA" id="ARBA00023242"/>
    </source>
</evidence>
<dbReference type="Pfam" id="PF00385">
    <property type="entry name" value="Chromo"/>
    <property type="match status" value="1"/>
</dbReference>
<keyword evidence="2" id="KW-0539">Nucleus</keyword>
<protein>
    <submittedName>
        <fullName evidence="5">M-phase phosphoprotein 8</fullName>
    </submittedName>
</protein>
<evidence type="ECO:0000256" key="3">
    <source>
        <dbReference type="SAM" id="MobiDB-lite"/>
    </source>
</evidence>
<reference evidence="5 6" key="1">
    <citation type="submission" date="2024-04" db="EMBL/GenBank/DDBJ databases">
        <title>Tritrichomonas musculus Genome.</title>
        <authorList>
            <person name="Alves-Ferreira E."/>
            <person name="Grigg M."/>
            <person name="Lorenzi H."/>
            <person name="Galac M."/>
        </authorList>
    </citation>
    <scope>NUCLEOTIDE SEQUENCE [LARGE SCALE GENOMIC DNA]</scope>
    <source>
        <strain evidence="5 6">EAF2021</strain>
    </source>
</reference>
<dbReference type="PROSITE" id="PS50013">
    <property type="entry name" value="CHROMO_2"/>
    <property type="match status" value="2"/>
</dbReference>
<dbReference type="InterPro" id="IPR016197">
    <property type="entry name" value="Chromo-like_dom_sf"/>
</dbReference>
<dbReference type="SUPFAM" id="SSF54160">
    <property type="entry name" value="Chromo domain-like"/>
    <property type="match status" value="2"/>
</dbReference>
<proteinExistence type="predicted"/>
<feature type="domain" description="Chromo" evidence="4">
    <location>
        <begin position="8"/>
        <end position="68"/>
    </location>
</feature>
<evidence type="ECO:0000313" key="5">
    <source>
        <dbReference type="EMBL" id="KAK8846177.1"/>
    </source>
</evidence>
<dbReference type="InterPro" id="IPR051219">
    <property type="entry name" value="Heterochromatin_chromo-domain"/>
</dbReference>
<gene>
    <name evidence="5" type="ORF">M9Y10_020183</name>
</gene>
<dbReference type="InterPro" id="IPR023780">
    <property type="entry name" value="Chromo_domain"/>
</dbReference>
<feature type="compositionally biased region" description="Low complexity" evidence="3">
    <location>
        <begin position="87"/>
        <end position="104"/>
    </location>
</feature>
<feature type="region of interest" description="Disordered" evidence="3">
    <location>
        <begin position="80"/>
        <end position="169"/>
    </location>
</feature>
<dbReference type="InterPro" id="IPR000953">
    <property type="entry name" value="Chromo/chromo_shadow_dom"/>
</dbReference>